<organism evidence="2">
    <name type="scientific">Cupriavidus taiwanensis</name>
    <dbReference type="NCBI Taxonomy" id="164546"/>
    <lineage>
        <taxon>Bacteria</taxon>
        <taxon>Pseudomonadati</taxon>
        <taxon>Pseudomonadota</taxon>
        <taxon>Betaproteobacteria</taxon>
        <taxon>Burkholderiales</taxon>
        <taxon>Burkholderiaceae</taxon>
        <taxon>Cupriavidus</taxon>
    </lineage>
</organism>
<protein>
    <recommendedName>
        <fullName evidence="5">DUF2474 domain-containing protein</fullName>
    </recommendedName>
</protein>
<dbReference type="EMBL" id="OFSP01000037">
    <property type="protein sequence ID" value="SOY64152.1"/>
    <property type="molecule type" value="Genomic_DNA"/>
</dbReference>
<dbReference type="RefSeq" id="WP_115664691.1">
    <property type="nucleotide sequence ID" value="NZ_JAYMSA010000005.1"/>
</dbReference>
<accession>A0A375HFI9</accession>
<dbReference type="InterPro" id="IPR018895">
    <property type="entry name" value="DUF2474"/>
</dbReference>
<dbReference type="Proteomes" id="UP000256297">
    <property type="component" value="Chromosome CBM2589_a"/>
</dbReference>
<feature type="transmembrane region" description="Helical" evidence="1">
    <location>
        <begin position="20"/>
        <end position="41"/>
    </location>
</feature>
<dbReference type="AlphaFoldDB" id="A0A375HFI9"/>
<evidence type="ECO:0000256" key="1">
    <source>
        <dbReference type="SAM" id="Phobius"/>
    </source>
</evidence>
<keyword evidence="3" id="KW-0614">Plasmid</keyword>
<geneLocation type="plasmid" evidence="3">
    <name>II</name>
</geneLocation>
<evidence type="ECO:0008006" key="5">
    <source>
        <dbReference type="Google" id="ProtNLM"/>
    </source>
</evidence>
<sequence>MGAPHPDSGGTGAGTWLRRVGWLVLIWAASVAALGVAAWVLRLIMRGVGFHS</sequence>
<keyword evidence="1" id="KW-0472">Membrane</keyword>
<dbReference type="EMBL" id="LT991977">
    <property type="protein sequence ID" value="SPK75071.1"/>
    <property type="molecule type" value="Genomic_DNA"/>
</dbReference>
<reference evidence="3 4" key="2">
    <citation type="submission" date="2018-01" db="EMBL/GenBank/DDBJ databases">
        <authorList>
            <person name="Gaut B.S."/>
            <person name="Morton B.R."/>
            <person name="Clegg M.T."/>
            <person name="Duvall M.R."/>
        </authorList>
    </citation>
    <scope>NUCLEOTIDE SEQUENCE [LARGE SCALE GENOMIC DNA]</scope>
    <source>
        <strain evidence="3">Cupriavidus taiwanensis LMG 19425</strain>
        <plasmid evidence="4">Plasmid ii</plasmid>
    </source>
</reference>
<evidence type="ECO:0000313" key="2">
    <source>
        <dbReference type="EMBL" id="SOY64152.1"/>
    </source>
</evidence>
<dbReference type="Proteomes" id="UP000255505">
    <property type="component" value="Plasmid II"/>
</dbReference>
<keyword evidence="1" id="KW-0812">Transmembrane</keyword>
<proteinExistence type="predicted"/>
<gene>
    <name evidence="2" type="ORF">CBM2589_A70268</name>
    <name evidence="3" type="ORF">CT19425_MP50107</name>
</gene>
<evidence type="ECO:0000313" key="4">
    <source>
        <dbReference type="Proteomes" id="UP000255505"/>
    </source>
</evidence>
<reference evidence="2" key="1">
    <citation type="submission" date="2018-01" db="EMBL/GenBank/DDBJ databases">
        <authorList>
            <person name="Clerissi C."/>
        </authorList>
    </citation>
    <scope>NUCLEOTIDE SEQUENCE</scope>
    <source>
        <strain evidence="2">Cupriavidus taiwanensis STM 3521</strain>
    </source>
</reference>
<keyword evidence="1" id="KW-1133">Transmembrane helix</keyword>
<name>A0A375HFI9_9BURK</name>
<evidence type="ECO:0000313" key="3">
    <source>
        <dbReference type="EMBL" id="SPK75071.1"/>
    </source>
</evidence>
<dbReference type="Pfam" id="PF10617">
    <property type="entry name" value="DUF2474"/>
    <property type="match status" value="1"/>
</dbReference>